<accession>A0A1B4FS65</accession>
<dbReference type="Pfam" id="PF02630">
    <property type="entry name" value="SCO1-SenC"/>
    <property type="match status" value="1"/>
</dbReference>
<feature type="signal peptide" evidence="5">
    <location>
        <begin position="1"/>
        <end position="33"/>
    </location>
</feature>
<dbReference type="SUPFAM" id="SSF52833">
    <property type="entry name" value="Thioredoxin-like"/>
    <property type="match status" value="1"/>
</dbReference>
<evidence type="ECO:0000259" key="6">
    <source>
        <dbReference type="PROSITE" id="PS51352"/>
    </source>
</evidence>
<dbReference type="InterPro" id="IPR003782">
    <property type="entry name" value="SCO1/SenC"/>
</dbReference>
<sequence length="207" mass="22148">MGGREIRTRRRALLAAVLGAAALPALPALPARAAARGARDPVVQSGYHGGLITPPVPVPDVPVRTADGRTTRLRALLDGRVTALQLFYTGCSSTCPIQGVVFRRVQALLGPHPKPDVQLLSLSISPLEDTPQRMRAWLARFDARPGWVAAAPELKDVDALQAFFGGGRTGLDNHSTQAQVIDRRGALIWRTYELPSPETVAALLSKA</sequence>
<name>A0A1B4FS65_9BURK</name>
<keyword evidence="5" id="KW-0732">Signal</keyword>
<dbReference type="RefSeq" id="WP_066492781.1">
    <property type="nucleotide sequence ID" value="NZ_CP013388.1"/>
</dbReference>
<dbReference type="CDD" id="cd02968">
    <property type="entry name" value="SCO"/>
    <property type="match status" value="1"/>
</dbReference>
<evidence type="ECO:0000256" key="4">
    <source>
        <dbReference type="PIRSR" id="PIRSR603782-2"/>
    </source>
</evidence>
<keyword evidence="2 3" id="KW-0186">Copper</keyword>
<feature type="domain" description="Thioredoxin" evidence="6">
    <location>
        <begin position="52"/>
        <end position="207"/>
    </location>
</feature>
<dbReference type="InterPro" id="IPR006311">
    <property type="entry name" value="TAT_signal"/>
</dbReference>
<dbReference type="AlphaFoldDB" id="A0A1B4FS65"/>
<evidence type="ECO:0000256" key="3">
    <source>
        <dbReference type="PIRSR" id="PIRSR603782-1"/>
    </source>
</evidence>
<dbReference type="InterPro" id="IPR013766">
    <property type="entry name" value="Thioredoxin_domain"/>
</dbReference>
<evidence type="ECO:0000256" key="1">
    <source>
        <dbReference type="ARBA" id="ARBA00010996"/>
    </source>
</evidence>
<dbReference type="Proteomes" id="UP000067711">
    <property type="component" value="Chromosome 2"/>
</dbReference>
<proteinExistence type="inferred from homology"/>
<feature type="disulfide bond" description="Redox-active" evidence="4">
    <location>
        <begin position="91"/>
        <end position="95"/>
    </location>
</feature>
<organism evidence="7 8">
    <name type="scientific">Burkholderia mayonis</name>
    <dbReference type="NCBI Taxonomy" id="1385591"/>
    <lineage>
        <taxon>Bacteria</taxon>
        <taxon>Pseudomonadati</taxon>
        <taxon>Pseudomonadota</taxon>
        <taxon>Betaproteobacteria</taxon>
        <taxon>Burkholderiales</taxon>
        <taxon>Burkholderiaceae</taxon>
        <taxon>Burkholderia</taxon>
        <taxon>pseudomallei group</taxon>
    </lineage>
</organism>
<dbReference type="Gene3D" id="3.40.30.10">
    <property type="entry name" value="Glutaredoxin"/>
    <property type="match status" value="1"/>
</dbReference>
<evidence type="ECO:0000256" key="5">
    <source>
        <dbReference type="SAM" id="SignalP"/>
    </source>
</evidence>
<keyword evidence="4" id="KW-1015">Disulfide bond</keyword>
<protein>
    <recommendedName>
        <fullName evidence="6">Thioredoxin domain-containing protein</fullName>
    </recommendedName>
</protein>
<feature type="binding site" evidence="3">
    <location>
        <position position="95"/>
    </location>
    <ligand>
        <name>Cu cation</name>
        <dbReference type="ChEBI" id="CHEBI:23378"/>
    </ligand>
</feature>
<dbReference type="PROSITE" id="PS51318">
    <property type="entry name" value="TAT"/>
    <property type="match status" value="1"/>
</dbReference>
<keyword evidence="3" id="KW-0479">Metal-binding</keyword>
<dbReference type="EMBL" id="CP013388">
    <property type="protein sequence ID" value="AOJ06512.1"/>
    <property type="molecule type" value="Genomic_DNA"/>
</dbReference>
<evidence type="ECO:0000313" key="8">
    <source>
        <dbReference type="Proteomes" id="UP000067711"/>
    </source>
</evidence>
<dbReference type="InterPro" id="IPR036249">
    <property type="entry name" value="Thioredoxin-like_sf"/>
</dbReference>
<evidence type="ECO:0000256" key="2">
    <source>
        <dbReference type="ARBA" id="ARBA00023008"/>
    </source>
</evidence>
<feature type="binding site" evidence="3">
    <location>
        <position position="91"/>
    </location>
    <ligand>
        <name>Cu cation</name>
        <dbReference type="ChEBI" id="CHEBI:23378"/>
    </ligand>
</feature>
<gene>
    <name evidence="7" type="ORF">WS71_03610</name>
</gene>
<dbReference type="GO" id="GO:0046872">
    <property type="term" value="F:metal ion binding"/>
    <property type="evidence" value="ECO:0007669"/>
    <property type="project" value="UniProtKB-KW"/>
</dbReference>
<dbReference type="PROSITE" id="PS51352">
    <property type="entry name" value="THIOREDOXIN_2"/>
    <property type="match status" value="1"/>
</dbReference>
<comment type="similarity">
    <text evidence="1">Belongs to the SCO1/2 family.</text>
</comment>
<evidence type="ECO:0000313" key="7">
    <source>
        <dbReference type="EMBL" id="AOJ06512.1"/>
    </source>
</evidence>
<reference evidence="7 8" key="1">
    <citation type="submission" date="2015-12" db="EMBL/GenBank/DDBJ databases">
        <title>Diversity of Burkholderia near neighbor genomes.</title>
        <authorList>
            <person name="Sahl J."/>
            <person name="Wagner D."/>
            <person name="Keim P."/>
        </authorList>
    </citation>
    <scope>NUCLEOTIDE SEQUENCE [LARGE SCALE GENOMIC DNA]</scope>
    <source>
        <strain evidence="7 8">BDU8</strain>
    </source>
</reference>
<feature type="chain" id="PRO_5015352905" description="Thioredoxin domain-containing protein" evidence="5">
    <location>
        <begin position="34"/>
        <end position="207"/>
    </location>
</feature>